<organism evidence="1 2">
    <name type="scientific">Limosilactobacillus reuteri</name>
    <name type="common">Lactobacillus reuteri</name>
    <dbReference type="NCBI Taxonomy" id="1598"/>
    <lineage>
        <taxon>Bacteria</taxon>
        <taxon>Bacillati</taxon>
        <taxon>Bacillota</taxon>
        <taxon>Bacilli</taxon>
        <taxon>Lactobacillales</taxon>
        <taxon>Lactobacillaceae</taxon>
        <taxon>Limosilactobacillus</taxon>
    </lineage>
</organism>
<evidence type="ECO:0000313" key="2">
    <source>
        <dbReference type="Proteomes" id="UP001286376"/>
    </source>
</evidence>
<evidence type="ECO:0008006" key="3">
    <source>
        <dbReference type="Google" id="ProtNLM"/>
    </source>
</evidence>
<sequence>MGLKSIIVPTIEKEEVKTIQGVETITDQLEKEVDQLNRMIENEPKIIKGGSRNKQKRRRIKKYVRKLKEDYLPRLKKVL</sequence>
<comment type="caution">
    <text evidence="1">The sequence shown here is derived from an EMBL/GenBank/DDBJ whole genome shotgun (WGS) entry which is preliminary data.</text>
</comment>
<accession>A0AAW8ZZB9</accession>
<reference evidence="1 2" key="1">
    <citation type="journal article" date="2022" name="Front. Cell. Infect. Microbiol.">
        <title>The probiotic and immunomodulation effects of Limosilactobacillus reuteri RGW1 isolated from calf feces.</title>
        <authorList>
            <person name="Huang K."/>
            <person name="Shi W."/>
            <person name="Yang B."/>
            <person name="Wang J."/>
        </authorList>
    </citation>
    <scope>NUCLEOTIDE SEQUENCE [LARGE SCALE GENOMIC DNA]</scope>
    <source>
        <strain evidence="1 2">RGW1</strain>
    </source>
</reference>
<dbReference type="Proteomes" id="UP001286376">
    <property type="component" value="Unassembled WGS sequence"/>
</dbReference>
<gene>
    <name evidence="1" type="ORF">NX099_01005</name>
</gene>
<evidence type="ECO:0000313" key="1">
    <source>
        <dbReference type="EMBL" id="MDV8945988.1"/>
    </source>
</evidence>
<dbReference type="RefSeq" id="WP_317848837.1">
    <property type="nucleotide sequence ID" value="NZ_JAOTNP010000003.1"/>
</dbReference>
<proteinExistence type="predicted"/>
<protein>
    <recommendedName>
        <fullName evidence="3">Transposase</fullName>
    </recommendedName>
</protein>
<name>A0AAW8ZZB9_LIMRT</name>
<dbReference type="AlphaFoldDB" id="A0AAW8ZZB9"/>
<dbReference type="EMBL" id="JAOTNP010000003">
    <property type="protein sequence ID" value="MDV8945988.1"/>
    <property type="molecule type" value="Genomic_DNA"/>
</dbReference>